<protein>
    <submittedName>
        <fullName evidence="1">Uncharacterized protein</fullName>
    </submittedName>
</protein>
<evidence type="ECO:0000313" key="1">
    <source>
        <dbReference type="EMBL" id="SDD09905.1"/>
    </source>
</evidence>
<dbReference type="EMBL" id="FMYU01000026">
    <property type="protein sequence ID" value="SDD09905.1"/>
    <property type="molecule type" value="Genomic_DNA"/>
</dbReference>
<dbReference type="RefSeq" id="WP_159427533.1">
    <property type="nucleotide sequence ID" value="NZ_FMYU01000026.1"/>
</dbReference>
<gene>
    <name evidence="1" type="ORF">SAMN05660835_01882</name>
</gene>
<keyword evidence="2" id="KW-1185">Reference proteome</keyword>
<sequence length="46" mass="5422">MGIVIREKKRKSEKLREIRETRGAILLNSDMVEGEERGLFFKQNES</sequence>
<dbReference type="AlphaFoldDB" id="A0A1G6S138"/>
<evidence type="ECO:0000313" key="2">
    <source>
        <dbReference type="Proteomes" id="UP000199411"/>
    </source>
</evidence>
<name>A0A1G6S138_9BACT</name>
<dbReference type="Proteomes" id="UP000199411">
    <property type="component" value="Unassembled WGS sequence"/>
</dbReference>
<proteinExistence type="predicted"/>
<reference evidence="2" key="1">
    <citation type="submission" date="2016-10" db="EMBL/GenBank/DDBJ databases">
        <authorList>
            <person name="Varghese N."/>
            <person name="Submissions S."/>
        </authorList>
    </citation>
    <scope>NUCLEOTIDE SEQUENCE [LARGE SCALE GENOMIC DNA]</scope>
    <source>
        <strain evidence="2">DSM 8415</strain>
    </source>
</reference>
<accession>A0A1G6S138</accession>
<organism evidence="1 2">
    <name type="scientific">Desulfurella multipotens</name>
    <dbReference type="NCBI Taxonomy" id="79269"/>
    <lineage>
        <taxon>Bacteria</taxon>
        <taxon>Pseudomonadati</taxon>
        <taxon>Campylobacterota</taxon>
        <taxon>Desulfurellia</taxon>
        <taxon>Desulfurellales</taxon>
        <taxon>Desulfurellaceae</taxon>
        <taxon>Desulfurella</taxon>
    </lineage>
</organism>